<accession>A0A9P0BIJ6</accession>
<dbReference type="AlphaFoldDB" id="A0A9P0BIJ6"/>
<dbReference type="OrthoDB" id="7700260at2759"/>
<feature type="signal peptide" evidence="2">
    <location>
        <begin position="1"/>
        <end position="21"/>
    </location>
</feature>
<name>A0A9P0BIJ6_BRAAE</name>
<dbReference type="EMBL" id="OV121140">
    <property type="protein sequence ID" value="CAH0564945.1"/>
    <property type="molecule type" value="Genomic_DNA"/>
</dbReference>
<feature type="chain" id="PRO_5040258606" evidence="2">
    <location>
        <begin position="22"/>
        <end position="196"/>
    </location>
</feature>
<proteinExistence type="predicted"/>
<sequence length="196" mass="22340">MKIKLLQTILILTVVVHFAASAPATSDRKGKNLAYFDYIQPDVADYNQYESEDYLPLGLEDNDLSRTVPNRRRPKPRPETYNSPIYYIRLPPQPYMFIPGLGYVSQPPQNPADPFVNVPISFISNGKPGNIYQWSGAMETFPEEPPKPKPTRKPLPDSNIHKLPGQYSFNGKPEDIFVLRDSYNSIYGDALQNFYP</sequence>
<keyword evidence="4" id="KW-1185">Reference proteome</keyword>
<dbReference type="InterPro" id="IPR031983">
    <property type="entry name" value="DUF4786"/>
</dbReference>
<feature type="region of interest" description="Disordered" evidence="1">
    <location>
        <begin position="60"/>
        <end position="81"/>
    </location>
</feature>
<keyword evidence="2" id="KW-0732">Signal</keyword>
<dbReference type="Pfam" id="PF16027">
    <property type="entry name" value="DUF4786"/>
    <property type="match status" value="1"/>
</dbReference>
<reference evidence="3" key="1">
    <citation type="submission" date="2021-12" db="EMBL/GenBank/DDBJ databases">
        <authorList>
            <person name="King R."/>
        </authorList>
    </citation>
    <scope>NUCLEOTIDE SEQUENCE</scope>
</reference>
<evidence type="ECO:0000256" key="1">
    <source>
        <dbReference type="SAM" id="MobiDB-lite"/>
    </source>
</evidence>
<gene>
    <name evidence="3" type="ORF">MELIAE_LOCUS13374</name>
</gene>
<feature type="region of interest" description="Disordered" evidence="1">
    <location>
        <begin position="139"/>
        <end position="165"/>
    </location>
</feature>
<evidence type="ECO:0000256" key="2">
    <source>
        <dbReference type="SAM" id="SignalP"/>
    </source>
</evidence>
<protein>
    <submittedName>
        <fullName evidence="3">Uncharacterized protein</fullName>
    </submittedName>
</protein>
<evidence type="ECO:0000313" key="3">
    <source>
        <dbReference type="EMBL" id="CAH0564945.1"/>
    </source>
</evidence>
<evidence type="ECO:0000313" key="4">
    <source>
        <dbReference type="Proteomes" id="UP001154078"/>
    </source>
</evidence>
<dbReference type="Proteomes" id="UP001154078">
    <property type="component" value="Chromosome 9"/>
</dbReference>
<organism evidence="3 4">
    <name type="scientific">Brassicogethes aeneus</name>
    <name type="common">Rape pollen beetle</name>
    <name type="synonym">Meligethes aeneus</name>
    <dbReference type="NCBI Taxonomy" id="1431903"/>
    <lineage>
        <taxon>Eukaryota</taxon>
        <taxon>Metazoa</taxon>
        <taxon>Ecdysozoa</taxon>
        <taxon>Arthropoda</taxon>
        <taxon>Hexapoda</taxon>
        <taxon>Insecta</taxon>
        <taxon>Pterygota</taxon>
        <taxon>Neoptera</taxon>
        <taxon>Endopterygota</taxon>
        <taxon>Coleoptera</taxon>
        <taxon>Polyphaga</taxon>
        <taxon>Cucujiformia</taxon>
        <taxon>Nitidulidae</taxon>
        <taxon>Meligethinae</taxon>
        <taxon>Brassicogethes</taxon>
    </lineage>
</organism>